<evidence type="ECO:0000313" key="3">
    <source>
        <dbReference type="RefSeq" id="XP_022245888.1"/>
    </source>
</evidence>
<dbReference type="Proteomes" id="UP000694941">
    <property type="component" value="Unplaced"/>
</dbReference>
<dbReference type="GeneID" id="106462812"/>
<dbReference type="InterPro" id="IPR051618">
    <property type="entry name" value="Actin-binding_LIM"/>
</dbReference>
<evidence type="ECO:0000256" key="1">
    <source>
        <dbReference type="SAM" id="MobiDB-lite"/>
    </source>
</evidence>
<dbReference type="RefSeq" id="XP_022245888.1">
    <property type="nucleotide sequence ID" value="XM_022390180.1"/>
</dbReference>
<feature type="region of interest" description="Disordered" evidence="1">
    <location>
        <begin position="51"/>
        <end position="110"/>
    </location>
</feature>
<protein>
    <submittedName>
        <fullName evidence="3">Uncharacterized protein LOC106462812</fullName>
    </submittedName>
</protein>
<feature type="compositionally biased region" description="Low complexity" evidence="1">
    <location>
        <begin position="99"/>
        <end position="110"/>
    </location>
</feature>
<organism evidence="2 3">
    <name type="scientific">Limulus polyphemus</name>
    <name type="common">Atlantic horseshoe crab</name>
    <dbReference type="NCBI Taxonomy" id="6850"/>
    <lineage>
        <taxon>Eukaryota</taxon>
        <taxon>Metazoa</taxon>
        <taxon>Ecdysozoa</taxon>
        <taxon>Arthropoda</taxon>
        <taxon>Chelicerata</taxon>
        <taxon>Merostomata</taxon>
        <taxon>Xiphosura</taxon>
        <taxon>Limulidae</taxon>
        <taxon>Limulus</taxon>
    </lineage>
</organism>
<gene>
    <name evidence="3" type="primary">LOC106462812</name>
</gene>
<proteinExistence type="predicted"/>
<feature type="compositionally biased region" description="Acidic residues" evidence="1">
    <location>
        <begin position="1"/>
        <end position="12"/>
    </location>
</feature>
<feature type="compositionally biased region" description="Basic and acidic residues" evidence="1">
    <location>
        <begin position="13"/>
        <end position="24"/>
    </location>
</feature>
<evidence type="ECO:0000313" key="2">
    <source>
        <dbReference type="Proteomes" id="UP000694941"/>
    </source>
</evidence>
<reference evidence="3" key="1">
    <citation type="submission" date="2025-08" db="UniProtKB">
        <authorList>
            <consortium name="RefSeq"/>
        </authorList>
    </citation>
    <scope>IDENTIFICATION</scope>
    <source>
        <tissue evidence="3">Muscle</tissue>
    </source>
</reference>
<dbReference type="PANTHER" id="PTHR24213">
    <property type="entry name" value="ACTIN-BINDING LIM PROTEIN"/>
    <property type="match status" value="1"/>
</dbReference>
<sequence length="172" mass="19254">MDELEQGEEPVDEDPRLKKEEEELSKIATGIGKVFLKTVKEREKIRAWKKTHIDPRNASRTPSANREVAIRMRYNNPVNASPSRDLDHPRPWDDDTFDRGSGYRSSVGRSIGTTPTYNVVSSLRTVPKPGYGLSTKCSTLPVGGRDYVVAFYQVVATLLKDAGKTAMLYPDP</sequence>
<feature type="compositionally biased region" description="Basic and acidic residues" evidence="1">
    <location>
        <begin position="84"/>
        <end position="93"/>
    </location>
</feature>
<name>A0ABM1SQI2_LIMPO</name>
<feature type="region of interest" description="Disordered" evidence="1">
    <location>
        <begin position="1"/>
        <end position="24"/>
    </location>
</feature>
<dbReference type="PANTHER" id="PTHR24213:SF9">
    <property type="entry name" value="UNCOORDINATED 115A, ISOFORM B-RELATED"/>
    <property type="match status" value="1"/>
</dbReference>
<accession>A0ABM1SQI2</accession>
<keyword evidence="2" id="KW-1185">Reference proteome</keyword>